<name>A0A4R1RKX7_9FLAO</name>
<dbReference type="Proteomes" id="UP000295455">
    <property type="component" value="Unassembled WGS sequence"/>
</dbReference>
<evidence type="ECO:0000259" key="1">
    <source>
        <dbReference type="Pfam" id="PF20247"/>
    </source>
</evidence>
<keyword evidence="3" id="KW-1185">Reference proteome</keyword>
<evidence type="ECO:0000313" key="2">
    <source>
        <dbReference type="EMBL" id="TCL66861.1"/>
    </source>
</evidence>
<organism evidence="2 3">
    <name type="scientific">Mariniflexile fucanivorans</name>
    <dbReference type="NCBI Taxonomy" id="264023"/>
    <lineage>
        <taxon>Bacteria</taxon>
        <taxon>Pseudomonadati</taxon>
        <taxon>Bacteroidota</taxon>
        <taxon>Flavobacteriia</taxon>
        <taxon>Flavobacteriales</taxon>
        <taxon>Flavobacteriaceae</taxon>
        <taxon>Mariniflexile</taxon>
    </lineage>
</organism>
<proteinExistence type="predicted"/>
<sequence length="280" mass="32810">MANRIFQALLNEKIEIFKNSLSNTATEIYFNEDNKLIHSLEYGIYRENACKDFIKFIIPSKFSIDDGFLINTNDRVSTQCDIVIYDSNHTPLFESGKKQRFFPMETVIAIGEVKSTLSKQDFKNAINKLSKIKTLRTEIENPSVIYRRTDNQFKNYEHPSDQIFTFLICKKLDFNLKDLDFDNYYDKDLKYRDRHNIILSIDDGIFLYKHTVNEKLLTWHYPNSQGLDLKNRFVNPGDGGQNHFGIFSSHLFMATQDASIFYPEFSKYSQQTMGTIVDEE</sequence>
<dbReference type="InterPro" id="IPR046537">
    <property type="entry name" value="DUF6602"/>
</dbReference>
<dbReference type="CDD" id="cd21173">
    <property type="entry name" value="NucC-like"/>
    <property type="match status" value="1"/>
</dbReference>
<feature type="domain" description="DUF6602" evidence="1">
    <location>
        <begin position="33"/>
        <end position="135"/>
    </location>
</feature>
<protein>
    <recommendedName>
        <fullName evidence="1">DUF6602 domain-containing protein</fullName>
    </recommendedName>
</protein>
<gene>
    <name evidence="2" type="ORF">EV196_103280</name>
</gene>
<evidence type="ECO:0000313" key="3">
    <source>
        <dbReference type="Proteomes" id="UP000295455"/>
    </source>
</evidence>
<dbReference type="OrthoDB" id="1409252at2"/>
<accession>A0A4R1RKX7</accession>
<dbReference type="Pfam" id="PF20247">
    <property type="entry name" value="DUF6602"/>
    <property type="match status" value="1"/>
</dbReference>
<dbReference type="EMBL" id="SLUP01000003">
    <property type="protein sequence ID" value="TCL66861.1"/>
    <property type="molecule type" value="Genomic_DNA"/>
</dbReference>
<dbReference type="RefSeq" id="WP_132217140.1">
    <property type="nucleotide sequence ID" value="NZ_OX156936.1"/>
</dbReference>
<comment type="caution">
    <text evidence="2">The sequence shown here is derived from an EMBL/GenBank/DDBJ whole genome shotgun (WGS) entry which is preliminary data.</text>
</comment>
<dbReference type="AlphaFoldDB" id="A0A4R1RKX7"/>
<reference evidence="2 3" key="1">
    <citation type="submission" date="2019-03" db="EMBL/GenBank/DDBJ databases">
        <title>Genomic Encyclopedia of Type Strains, Phase IV (KMG-IV): sequencing the most valuable type-strain genomes for metagenomic binning, comparative biology and taxonomic classification.</title>
        <authorList>
            <person name="Goeker M."/>
        </authorList>
    </citation>
    <scope>NUCLEOTIDE SEQUENCE [LARGE SCALE GENOMIC DNA]</scope>
    <source>
        <strain evidence="2 3">DSM 18792</strain>
    </source>
</reference>